<reference evidence="1 2" key="1">
    <citation type="submission" date="2019-01" db="EMBL/GenBank/DDBJ databases">
        <authorList>
            <person name="Ruckert C."/>
            <person name="Busche T."/>
            <person name="Kalinowski J."/>
        </authorList>
    </citation>
    <scope>NUCLEOTIDE SEQUENCE [LARGE SCALE GENOMIC DNA]</scope>
    <source>
        <strain evidence="1 2">136/3</strain>
    </source>
</reference>
<dbReference type="RefSeq" id="WP_164931116.1">
    <property type="nucleotide sequence ID" value="NZ_BMCX01000005.1"/>
</dbReference>
<sequence>MRSSKFKQLCAMGFGLGPGLLLSFVLAAVLGREASDRVILLLSMSILGTAIVTQAAEAFAVAELSKYLQHGIKATEALKKTLAKLAIPSAVGVIAVAVITFGSFRISGAFINLDAVWLAIIALSVYLSCVISPLAALLIVAGKSYIPLGTQGFRYLAVIIAVVILPQLGAAAVLFFLLGDVLRAIVLFKAQQATVVEFDASEAQPSQQQEHQSGAGSLYQQFSSNGITQASVLVERAAISSGPTGAITYYEIADKIAYILIQAAYAFGILPAMAAWAKLSGAANLRGAYAQFHRDMRKLLMYCAVLAIPGAVAAFVISEQTSLPQGVQDIGLYAAVLLIAALPITYVFGAMRFLVMLGGQRYFIPVAIVSIVIMVVVGFSLFSVLGVVGMLLARLLSRTVTALLYWGAIRKLVAAEPAEAA</sequence>
<proteinExistence type="predicted"/>
<organism evidence="1 2">
    <name type="scientific">Corynebacterium pelargi</name>
    <dbReference type="NCBI Taxonomy" id="1471400"/>
    <lineage>
        <taxon>Bacteria</taxon>
        <taxon>Bacillati</taxon>
        <taxon>Actinomycetota</taxon>
        <taxon>Actinomycetes</taxon>
        <taxon>Mycobacteriales</taxon>
        <taxon>Corynebacteriaceae</taxon>
        <taxon>Corynebacterium</taxon>
    </lineage>
</organism>
<name>A0A410W5Z8_9CORY</name>
<gene>
    <name evidence="1" type="ORF">CPELA_00405</name>
</gene>
<keyword evidence="2" id="KW-1185">Reference proteome</keyword>
<dbReference type="EMBL" id="CP035299">
    <property type="protein sequence ID" value="QAU51385.1"/>
    <property type="molecule type" value="Genomic_DNA"/>
</dbReference>
<evidence type="ECO:0000313" key="2">
    <source>
        <dbReference type="Proteomes" id="UP000288929"/>
    </source>
</evidence>
<accession>A0A410W5Z8</accession>
<protein>
    <submittedName>
        <fullName evidence="1">Uncharacterized protein</fullName>
    </submittedName>
</protein>
<dbReference type="Proteomes" id="UP000288929">
    <property type="component" value="Chromosome"/>
</dbReference>
<evidence type="ECO:0000313" key="1">
    <source>
        <dbReference type="EMBL" id="QAU51385.1"/>
    </source>
</evidence>
<dbReference type="KEGG" id="cpeg:CPELA_00405"/>
<dbReference type="AlphaFoldDB" id="A0A410W5Z8"/>